<dbReference type="GO" id="GO:0000329">
    <property type="term" value="C:fungal-type vacuole membrane"/>
    <property type="evidence" value="ECO:0007669"/>
    <property type="project" value="TreeGrafter"/>
</dbReference>
<dbReference type="Pfam" id="PF02656">
    <property type="entry name" value="DUF202"/>
    <property type="match status" value="1"/>
</dbReference>
<dbReference type="EMBL" id="KQ964480">
    <property type="protein sequence ID" value="KXN71219.1"/>
    <property type="molecule type" value="Genomic_DNA"/>
</dbReference>
<name>A0A137P8B9_CONC2</name>
<evidence type="ECO:0000256" key="3">
    <source>
        <dbReference type="ARBA" id="ARBA00022989"/>
    </source>
</evidence>
<dbReference type="GO" id="GO:0033254">
    <property type="term" value="C:vacuolar transporter chaperone complex"/>
    <property type="evidence" value="ECO:0007669"/>
    <property type="project" value="TreeGrafter"/>
</dbReference>
<feature type="transmembrane region" description="Helical" evidence="5">
    <location>
        <begin position="41"/>
        <end position="61"/>
    </location>
</feature>
<sequence>MEYLVQVKNFIRSGYYTPLSADAQSQRRPNPKGYFANERTFLSWVQFGVVIAGLAVGLLNFSDSDVGLYSAMVFCAVAYFIMGYAYYRFRWRANKLKNQEGGFYDDNFGPKFLIITVILAAFVNFWLNYAAGIF</sequence>
<evidence type="ECO:0000259" key="6">
    <source>
        <dbReference type="Pfam" id="PF02656"/>
    </source>
</evidence>
<comment type="subcellular location">
    <subcellularLocation>
        <location evidence="1">Endomembrane system</location>
        <topology evidence="1">Multi-pass membrane protein</topology>
    </subcellularLocation>
</comment>
<dbReference type="PANTHER" id="PTHR46140:SF1">
    <property type="entry name" value="VACUOLAR TRANSPORTER CHAPERONE COMPLEX SUBUNIT 4-RELATED"/>
    <property type="match status" value="1"/>
</dbReference>
<dbReference type="PANTHER" id="PTHR46140">
    <property type="entry name" value="VACUOLAR TRANSPORTER CHAPERONE 1-RELATED"/>
    <property type="match status" value="1"/>
</dbReference>
<evidence type="ECO:0000313" key="8">
    <source>
        <dbReference type="Proteomes" id="UP000070444"/>
    </source>
</evidence>
<reference evidence="7 8" key="1">
    <citation type="journal article" date="2015" name="Genome Biol. Evol.">
        <title>Phylogenomic analyses indicate that early fungi evolved digesting cell walls of algal ancestors of land plants.</title>
        <authorList>
            <person name="Chang Y."/>
            <person name="Wang S."/>
            <person name="Sekimoto S."/>
            <person name="Aerts A.L."/>
            <person name="Choi C."/>
            <person name="Clum A."/>
            <person name="LaButti K.M."/>
            <person name="Lindquist E.A."/>
            <person name="Yee Ngan C."/>
            <person name="Ohm R.A."/>
            <person name="Salamov A.A."/>
            <person name="Grigoriev I.V."/>
            <person name="Spatafora J.W."/>
            <person name="Berbee M.L."/>
        </authorList>
    </citation>
    <scope>NUCLEOTIDE SEQUENCE [LARGE SCALE GENOMIC DNA]</scope>
    <source>
        <strain evidence="7 8">NRRL 28638</strain>
    </source>
</reference>
<accession>A0A137P8B9</accession>
<dbReference type="InterPro" id="IPR051572">
    <property type="entry name" value="VTC_Complex_Subunit"/>
</dbReference>
<evidence type="ECO:0000256" key="2">
    <source>
        <dbReference type="ARBA" id="ARBA00022692"/>
    </source>
</evidence>
<keyword evidence="2 5" id="KW-0812">Transmembrane</keyword>
<evidence type="ECO:0000256" key="1">
    <source>
        <dbReference type="ARBA" id="ARBA00004127"/>
    </source>
</evidence>
<dbReference type="InterPro" id="IPR003807">
    <property type="entry name" value="DUF202"/>
</dbReference>
<gene>
    <name evidence="7" type="ORF">CONCODRAFT_49003</name>
</gene>
<keyword evidence="8" id="KW-1185">Reference proteome</keyword>
<proteinExistence type="predicted"/>
<dbReference type="OrthoDB" id="2243669at2759"/>
<organism evidence="7 8">
    <name type="scientific">Conidiobolus coronatus (strain ATCC 28846 / CBS 209.66 / NRRL 28638)</name>
    <name type="common">Delacroixia coronata</name>
    <dbReference type="NCBI Taxonomy" id="796925"/>
    <lineage>
        <taxon>Eukaryota</taxon>
        <taxon>Fungi</taxon>
        <taxon>Fungi incertae sedis</taxon>
        <taxon>Zoopagomycota</taxon>
        <taxon>Entomophthoromycotina</taxon>
        <taxon>Entomophthoromycetes</taxon>
        <taxon>Entomophthorales</taxon>
        <taxon>Ancylistaceae</taxon>
        <taxon>Conidiobolus</taxon>
    </lineage>
</organism>
<keyword evidence="4 5" id="KW-0472">Membrane</keyword>
<evidence type="ECO:0000256" key="5">
    <source>
        <dbReference type="SAM" id="Phobius"/>
    </source>
</evidence>
<dbReference type="GO" id="GO:0012505">
    <property type="term" value="C:endomembrane system"/>
    <property type="evidence" value="ECO:0007669"/>
    <property type="project" value="UniProtKB-SubCell"/>
</dbReference>
<evidence type="ECO:0000313" key="7">
    <source>
        <dbReference type="EMBL" id="KXN71219.1"/>
    </source>
</evidence>
<feature type="domain" description="DUF202" evidence="6">
    <location>
        <begin position="34"/>
        <end position="94"/>
    </location>
</feature>
<dbReference type="Proteomes" id="UP000070444">
    <property type="component" value="Unassembled WGS sequence"/>
</dbReference>
<evidence type="ECO:0000256" key="4">
    <source>
        <dbReference type="ARBA" id="ARBA00023136"/>
    </source>
</evidence>
<feature type="transmembrane region" description="Helical" evidence="5">
    <location>
        <begin position="108"/>
        <end position="127"/>
    </location>
</feature>
<dbReference type="AlphaFoldDB" id="A0A137P8B9"/>
<protein>
    <recommendedName>
        <fullName evidence="6">DUF202 domain-containing protein</fullName>
    </recommendedName>
</protein>
<feature type="transmembrane region" description="Helical" evidence="5">
    <location>
        <begin position="67"/>
        <end position="87"/>
    </location>
</feature>
<keyword evidence="3 5" id="KW-1133">Transmembrane helix</keyword>